<dbReference type="Pfam" id="PF17783">
    <property type="entry name" value="WHD_CvfB"/>
    <property type="match status" value="1"/>
</dbReference>
<dbReference type="Proteomes" id="UP000321272">
    <property type="component" value="Chromosome"/>
</dbReference>
<protein>
    <submittedName>
        <fullName evidence="2">RNA-binding protein</fullName>
    </submittedName>
</protein>
<dbReference type="AlphaFoldDB" id="A0A5B8SMX4"/>
<proteinExistence type="predicted"/>
<keyword evidence="3" id="KW-1185">Reference proteome</keyword>
<organism evidence="2 3">
    <name type="scientific">Pistricoccus aurantiacus</name>
    <dbReference type="NCBI Taxonomy" id="1883414"/>
    <lineage>
        <taxon>Bacteria</taxon>
        <taxon>Pseudomonadati</taxon>
        <taxon>Pseudomonadota</taxon>
        <taxon>Gammaproteobacteria</taxon>
        <taxon>Oceanospirillales</taxon>
        <taxon>Halomonadaceae</taxon>
        <taxon>Pistricoccus</taxon>
    </lineage>
</organism>
<evidence type="ECO:0000313" key="3">
    <source>
        <dbReference type="Proteomes" id="UP000321272"/>
    </source>
</evidence>
<sequence>MNVSQHSSFQPEIGEVAYLKVVAVNDTGAFLDWGRPKDLLLPYSEQRARPPAGKRVMVMIFEDDQGRPTASMRLDDFIVDRAEGLAAGDKVCLVIGERTDLGVKAVVDHRFWGLLYHADLPRPLRRGERLEGYVRQVREDGRLDLSLTPSGAAKQQLAAQRVMDALEAHQGFLALSDKSPADVIKAQLGVSKSAFKQAIGKLYKQRKIVIEKDGIRLVKASDD</sequence>
<dbReference type="PANTHER" id="PTHR37296:SF1">
    <property type="entry name" value="CONSERVED VIRULENCE FACTOR B"/>
    <property type="match status" value="1"/>
</dbReference>
<dbReference type="EMBL" id="CP042382">
    <property type="protein sequence ID" value="QEA38399.1"/>
    <property type="molecule type" value="Genomic_DNA"/>
</dbReference>
<dbReference type="PANTHER" id="PTHR37296">
    <property type="entry name" value="CONSERVED VIRULENCE FACTOR B"/>
    <property type="match status" value="1"/>
</dbReference>
<dbReference type="RefSeq" id="WP_147183465.1">
    <property type="nucleotide sequence ID" value="NZ_CP042382.1"/>
</dbReference>
<dbReference type="GO" id="GO:0003676">
    <property type="term" value="F:nucleic acid binding"/>
    <property type="evidence" value="ECO:0007669"/>
    <property type="project" value="InterPro"/>
</dbReference>
<dbReference type="SMART" id="SM00316">
    <property type="entry name" value="S1"/>
    <property type="match status" value="2"/>
</dbReference>
<accession>A0A5B8SMX4</accession>
<dbReference type="KEGG" id="paur:FGL86_04450"/>
<dbReference type="Pfam" id="PF13509">
    <property type="entry name" value="S1_2"/>
    <property type="match status" value="1"/>
</dbReference>
<dbReference type="OrthoDB" id="9801597at2"/>
<name>A0A5B8SMX4_9GAMM</name>
<dbReference type="InterPro" id="IPR003029">
    <property type="entry name" value="S1_domain"/>
</dbReference>
<dbReference type="InterPro" id="IPR039566">
    <property type="entry name" value="CvfB_S1_st"/>
</dbReference>
<reference evidence="2 3" key="1">
    <citation type="submission" date="2019-06" db="EMBL/GenBank/DDBJ databases">
        <title>Genome analyses of bacteria isolated from kimchi.</title>
        <authorList>
            <person name="Lee S."/>
            <person name="Ahn S."/>
            <person name="Roh S."/>
        </authorList>
    </citation>
    <scope>NUCLEOTIDE SEQUENCE [LARGE SCALE GENOMIC DNA]</scope>
    <source>
        <strain evidence="2 3">CBA4606</strain>
    </source>
</reference>
<dbReference type="InterPro" id="IPR040764">
    <property type="entry name" value="CvfB_WH"/>
</dbReference>
<dbReference type="Gene3D" id="2.40.50.140">
    <property type="entry name" value="Nucleic acid-binding proteins"/>
    <property type="match status" value="1"/>
</dbReference>
<feature type="domain" description="S1 motif" evidence="1">
    <location>
        <begin position="12"/>
        <end position="73"/>
    </location>
</feature>
<gene>
    <name evidence="2" type="ORF">FGL86_04450</name>
</gene>
<dbReference type="InterPro" id="IPR036388">
    <property type="entry name" value="WH-like_DNA-bd_sf"/>
</dbReference>
<dbReference type="Gene3D" id="1.10.10.10">
    <property type="entry name" value="Winged helix-like DNA-binding domain superfamily/Winged helix DNA-binding domain"/>
    <property type="match status" value="1"/>
</dbReference>
<evidence type="ECO:0000313" key="2">
    <source>
        <dbReference type="EMBL" id="QEA38399.1"/>
    </source>
</evidence>
<feature type="domain" description="S1 motif" evidence="1">
    <location>
        <begin position="86"/>
        <end position="148"/>
    </location>
</feature>
<dbReference type="InterPro" id="IPR014464">
    <property type="entry name" value="CvfB_fam"/>
</dbReference>
<dbReference type="InterPro" id="IPR012340">
    <property type="entry name" value="NA-bd_OB-fold"/>
</dbReference>
<evidence type="ECO:0000259" key="1">
    <source>
        <dbReference type="SMART" id="SM00316"/>
    </source>
</evidence>